<gene>
    <name evidence="2" type="ORF">HMPREF1090_05339</name>
</gene>
<dbReference type="InterPro" id="IPR004189">
    <property type="entry name" value="Phage_Mu_transposase"/>
</dbReference>
<reference evidence="2 3" key="1">
    <citation type="submission" date="2013-01" db="EMBL/GenBank/DDBJ databases">
        <title>The Genome Sequence of Clostridium clostridioforme 90A8.</title>
        <authorList>
            <consortium name="The Broad Institute Genome Sequencing Platform"/>
            <person name="Earl A."/>
            <person name="Ward D."/>
            <person name="Feldgarden M."/>
            <person name="Gevers D."/>
            <person name="Courvalin P."/>
            <person name="Lambert T."/>
            <person name="Walker B."/>
            <person name="Young S.K."/>
            <person name="Zeng Q."/>
            <person name="Gargeya S."/>
            <person name="Fitzgerald M."/>
            <person name="Haas B."/>
            <person name="Abouelleil A."/>
            <person name="Alvarado L."/>
            <person name="Arachchi H.M."/>
            <person name="Berlin A.M."/>
            <person name="Chapman S.B."/>
            <person name="Dewar J."/>
            <person name="Goldberg J."/>
            <person name="Griggs A."/>
            <person name="Gujja S."/>
            <person name="Hansen M."/>
            <person name="Howarth C."/>
            <person name="Imamovic A."/>
            <person name="Larimer J."/>
            <person name="McCowan C."/>
            <person name="Murphy C."/>
            <person name="Neiman D."/>
            <person name="Pearson M."/>
            <person name="Priest M."/>
            <person name="Roberts A."/>
            <person name="Saif S."/>
            <person name="Shea T."/>
            <person name="Sisk P."/>
            <person name="Sykes S."/>
            <person name="Wortman J."/>
            <person name="Nusbaum C."/>
            <person name="Birren B."/>
        </authorList>
    </citation>
    <scope>NUCLEOTIDE SEQUENCE [LARGE SCALE GENOMIC DNA]</scope>
    <source>
        <strain evidence="2 3">90A8</strain>
    </source>
</reference>
<dbReference type="PANTHER" id="PTHR35004">
    <property type="entry name" value="TRANSPOSASE RV3428C-RELATED"/>
    <property type="match status" value="1"/>
</dbReference>
<evidence type="ECO:0000313" key="3">
    <source>
        <dbReference type="Proteomes" id="UP000013085"/>
    </source>
</evidence>
<dbReference type="PATRIC" id="fig|999408.3.peg.5729"/>
<dbReference type="Proteomes" id="UP000013085">
    <property type="component" value="Unassembled WGS sequence"/>
</dbReference>
<dbReference type="GO" id="GO:0015074">
    <property type="term" value="P:DNA integration"/>
    <property type="evidence" value="ECO:0007669"/>
    <property type="project" value="InterPro"/>
</dbReference>
<dbReference type="SUPFAM" id="SSF53098">
    <property type="entry name" value="Ribonuclease H-like"/>
    <property type="match status" value="1"/>
</dbReference>
<accession>A0A0E2H1X5</accession>
<organism evidence="2 3">
    <name type="scientific">[Clostridium] clostridioforme 90A8</name>
    <dbReference type="NCBI Taxonomy" id="999408"/>
    <lineage>
        <taxon>Bacteria</taxon>
        <taxon>Bacillati</taxon>
        <taxon>Bacillota</taxon>
        <taxon>Clostridia</taxon>
        <taxon>Lachnospirales</taxon>
        <taxon>Lachnospiraceae</taxon>
        <taxon>Enterocloster</taxon>
    </lineage>
</organism>
<dbReference type="InterPro" id="IPR015378">
    <property type="entry name" value="Transposase-like_Mu_C"/>
</dbReference>
<dbReference type="InterPro" id="IPR009004">
    <property type="entry name" value="Transposase_Mu_C"/>
</dbReference>
<dbReference type="Pfam" id="PF09299">
    <property type="entry name" value="Mu-transpos_C"/>
    <property type="match status" value="1"/>
</dbReference>
<comment type="caution">
    <text evidence="2">The sequence shown here is derived from an EMBL/GenBank/DDBJ whole genome shotgun (WGS) entry which is preliminary data.</text>
</comment>
<dbReference type="GO" id="GO:0004803">
    <property type="term" value="F:transposase activity"/>
    <property type="evidence" value="ECO:0007669"/>
    <property type="project" value="InterPro"/>
</dbReference>
<dbReference type="Gene3D" id="2.30.30.130">
    <property type="entry name" value="Transposase, Mu, C-terminal"/>
    <property type="match status" value="1"/>
</dbReference>
<proteinExistence type="predicted"/>
<name>A0A0E2H1X5_9FIRM</name>
<dbReference type="GO" id="GO:0003677">
    <property type="term" value="F:DNA binding"/>
    <property type="evidence" value="ECO:0007669"/>
    <property type="project" value="InterPro"/>
</dbReference>
<dbReference type="PANTHER" id="PTHR35004:SF6">
    <property type="entry name" value="TRANSPOSASE"/>
    <property type="match status" value="1"/>
</dbReference>
<protein>
    <recommendedName>
        <fullName evidence="1">Integrase catalytic domain-containing protein</fullName>
    </recommendedName>
</protein>
<dbReference type="AlphaFoldDB" id="A0A0E2H1X5"/>
<dbReference type="GO" id="GO:0006313">
    <property type="term" value="P:DNA transposition"/>
    <property type="evidence" value="ECO:0007669"/>
    <property type="project" value="InterPro"/>
</dbReference>
<dbReference type="InterPro" id="IPR012337">
    <property type="entry name" value="RNaseH-like_sf"/>
</dbReference>
<dbReference type="EMBL" id="AGYR01000070">
    <property type="protein sequence ID" value="ENZ06997.1"/>
    <property type="molecule type" value="Genomic_DNA"/>
</dbReference>
<dbReference type="SUPFAM" id="SSF50610">
    <property type="entry name" value="mu transposase, C-terminal domain"/>
    <property type="match status" value="1"/>
</dbReference>
<feature type="domain" description="Integrase catalytic" evidence="1">
    <location>
        <begin position="328"/>
        <end position="541"/>
    </location>
</feature>
<evidence type="ECO:0000313" key="2">
    <source>
        <dbReference type="EMBL" id="ENZ06997.1"/>
    </source>
</evidence>
<dbReference type="PROSITE" id="PS50994">
    <property type="entry name" value="INTEGRASE"/>
    <property type="match status" value="1"/>
</dbReference>
<dbReference type="HOGENOM" id="CLU_401527_0_0_9"/>
<dbReference type="InterPro" id="IPR001584">
    <property type="entry name" value="Integrase_cat-core"/>
</dbReference>
<dbReference type="Gene3D" id="3.30.420.10">
    <property type="entry name" value="Ribonuclease H-like superfamily/Ribonuclease H"/>
    <property type="match status" value="1"/>
</dbReference>
<dbReference type="InterPro" id="IPR036397">
    <property type="entry name" value="RNaseH_sf"/>
</dbReference>
<dbReference type="Pfam" id="PF02914">
    <property type="entry name" value="DDE_2"/>
    <property type="match status" value="1"/>
</dbReference>
<sequence>MDLHKRRTPYFWGKVGRSDKYSSALYYTNSQIATERGNLMEEIYISMKEASDLEGIPYATFSRWISQKEIDGTIEIQKRNFKSGGKERKYIKLTDLSPKAQKAYRAMKKIHTEEGSDIVMENLPPEEPWYLDTDVNWYIENHSQAYYKAVELSRLLQDIINYQGEDKTEYIIRKAAELGMSQRTLYRHMDKYLEAAGWALKMLRETGANYDYYKVLCLCRKPKDSNTFPTFSPAIKETIPKIWMHKGFAQNKGNRQMLYDKLLEISAGNGWSVPSYQSVCRYIAHLMEHEHLDSARYLAEEGTRSWKNKHMLKGRRDTKSLKVLEILFGDAHTFDCWVSYRLPNGKVTAIRPTLVAWIDGRSRMPLGTVICHHCNAQVLKESLLRVLYGTPGGMPQILYIDNGKDFTAEEMTGVKRKERYPGFDEVINGFYHTIGIADYHRSRPYEPWDKGEVERWFKTVCDRFTRWFGSYTGTLTGSKTSDKIDKNIKKLLEQGKLLDFEEFCERFNHYLNNVYAVKLHRGLKAQGETYCTPLEVFEKEERYEKALPPKDFAVMQLMKSDQARVYNTGIQKFGQFYNHPELIYYKDKMVNIKYDPADIKRLWVFDMEDGHQICEAECQELLKFAHRVSQETVETHIRNQKRQYKEVRAILDEANTPLDERIAGAAQANSIIGSMMIEGPGNSRKVITLPKEESYREHRKAARQSEYIAKQGREALEKLRNMG</sequence>
<evidence type="ECO:0000259" key="1">
    <source>
        <dbReference type="PROSITE" id="PS50994"/>
    </source>
</evidence>